<comment type="subunit">
    <text evidence="13">Part of the heterodimeric DNA structure-specific endonuclease complex MUS81-EME1. Part of the heterodimeric DNA structure-specific endonuclease complex MUS81-EME2.</text>
</comment>
<feature type="compositionally biased region" description="Polar residues" evidence="15">
    <location>
        <begin position="118"/>
        <end position="128"/>
    </location>
</feature>
<dbReference type="InterPro" id="IPR047417">
    <property type="entry name" value="WHD_MUS81"/>
</dbReference>
<dbReference type="InterPro" id="IPR042530">
    <property type="entry name" value="EME1/EME2_C"/>
</dbReference>
<keyword evidence="5 14" id="KW-0479">Metal-binding</keyword>
<protein>
    <recommendedName>
        <fullName evidence="14">Crossover junction endonuclease MUS81</fullName>
        <ecNumber evidence="14">3.1.22.-</ecNumber>
    </recommendedName>
</protein>
<dbReference type="Gene3D" id="3.40.50.10130">
    <property type="match status" value="1"/>
</dbReference>
<dbReference type="FunFam" id="3.40.50.10130:FF:000003">
    <property type="entry name" value="Crossover junction endonuclease MUS81"/>
    <property type="match status" value="1"/>
</dbReference>
<dbReference type="GO" id="GO:0048476">
    <property type="term" value="C:Holliday junction resolvase complex"/>
    <property type="evidence" value="ECO:0007669"/>
    <property type="project" value="UniProtKB-UniRule"/>
</dbReference>
<dbReference type="InterPro" id="IPR036388">
    <property type="entry name" value="WH-like_DNA-bd_sf"/>
</dbReference>
<feature type="compositionally biased region" description="Basic residues" evidence="15">
    <location>
        <begin position="130"/>
        <end position="141"/>
    </location>
</feature>
<dbReference type="CTD" id="80198"/>
<evidence type="ECO:0000256" key="7">
    <source>
        <dbReference type="ARBA" id="ARBA00022763"/>
    </source>
</evidence>
<evidence type="ECO:0000256" key="15">
    <source>
        <dbReference type="SAM" id="MobiDB-lite"/>
    </source>
</evidence>
<keyword evidence="10 14" id="KW-0233">DNA recombination</keyword>
<dbReference type="PANTHER" id="PTHR13451">
    <property type="entry name" value="CLASS II CROSSOVER JUNCTION ENDONUCLEASE MUS81"/>
    <property type="match status" value="1"/>
</dbReference>
<dbReference type="GO" id="GO:0000727">
    <property type="term" value="P:double-strand break repair via break-induced replication"/>
    <property type="evidence" value="ECO:0007669"/>
    <property type="project" value="UniProtKB-UniRule"/>
</dbReference>
<dbReference type="GO" id="GO:0031573">
    <property type="term" value="P:mitotic intra-S DNA damage checkpoint signaling"/>
    <property type="evidence" value="ECO:0007669"/>
    <property type="project" value="TreeGrafter"/>
</dbReference>
<evidence type="ECO:0000256" key="8">
    <source>
        <dbReference type="ARBA" id="ARBA00022801"/>
    </source>
</evidence>
<dbReference type="GO" id="GO:0006308">
    <property type="term" value="P:DNA catabolic process"/>
    <property type="evidence" value="ECO:0007669"/>
    <property type="project" value="UniProtKB-UniRule"/>
</dbReference>
<dbReference type="Gene3D" id="1.10.150.110">
    <property type="entry name" value="DNA polymerase beta, N-terminal domain-like"/>
    <property type="match status" value="1"/>
</dbReference>
<dbReference type="KEGG" id="emc:129333370"/>
<dbReference type="InterPro" id="IPR011335">
    <property type="entry name" value="Restrct_endonuc-II-like"/>
</dbReference>
<dbReference type="GO" id="GO:0008821">
    <property type="term" value="F:crossover junction DNA endonuclease activity"/>
    <property type="evidence" value="ECO:0007669"/>
    <property type="project" value="UniProtKB-UniRule"/>
</dbReference>
<dbReference type="SUPFAM" id="SSF47802">
    <property type="entry name" value="DNA polymerase beta, N-terminal domain-like"/>
    <property type="match status" value="1"/>
</dbReference>
<dbReference type="AlphaFoldDB" id="A0AA97JPT6"/>
<comment type="cofactor">
    <cofactor evidence="1 14">
        <name>Mg(2+)</name>
        <dbReference type="ChEBI" id="CHEBI:18420"/>
    </cofactor>
</comment>
<dbReference type="InterPro" id="IPR033309">
    <property type="entry name" value="Mus81"/>
</dbReference>
<dbReference type="GO" id="GO:0005730">
    <property type="term" value="C:nucleolus"/>
    <property type="evidence" value="ECO:0007669"/>
    <property type="project" value="UniProtKB-SubCell"/>
</dbReference>
<evidence type="ECO:0000256" key="6">
    <source>
        <dbReference type="ARBA" id="ARBA00022759"/>
    </source>
</evidence>
<keyword evidence="4 14" id="KW-0540">Nuclease</keyword>
<evidence type="ECO:0000256" key="14">
    <source>
        <dbReference type="RuleBase" id="RU369042"/>
    </source>
</evidence>
<gene>
    <name evidence="18" type="primary">MUS81</name>
</gene>
<dbReference type="SUPFAM" id="SSF52980">
    <property type="entry name" value="Restriction endonuclease-like"/>
    <property type="match status" value="1"/>
</dbReference>
<dbReference type="Proteomes" id="UP001190640">
    <property type="component" value="Chromosome 1"/>
</dbReference>
<organism evidence="17 18">
    <name type="scientific">Eublepharis macularius</name>
    <name type="common">Leopard gecko</name>
    <name type="synonym">Cyrtodactylus macularius</name>
    <dbReference type="NCBI Taxonomy" id="481883"/>
    <lineage>
        <taxon>Eukaryota</taxon>
        <taxon>Metazoa</taxon>
        <taxon>Chordata</taxon>
        <taxon>Craniata</taxon>
        <taxon>Vertebrata</taxon>
        <taxon>Euteleostomi</taxon>
        <taxon>Lepidosauria</taxon>
        <taxon>Squamata</taxon>
        <taxon>Bifurcata</taxon>
        <taxon>Gekkota</taxon>
        <taxon>Eublepharidae</taxon>
        <taxon>Eublepharinae</taxon>
        <taxon>Eublepharis</taxon>
    </lineage>
</organism>
<feature type="region of interest" description="Disordered" evidence="15">
    <location>
        <begin position="257"/>
        <end position="288"/>
    </location>
</feature>
<evidence type="ECO:0000259" key="16">
    <source>
        <dbReference type="SMART" id="SM00891"/>
    </source>
</evidence>
<dbReference type="GO" id="GO:0048257">
    <property type="term" value="F:3'-flap endonuclease activity"/>
    <property type="evidence" value="ECO:0007669"/>
    <property type="project" value="TreeGrafter"/>
</dbReference>
<evidence type="ECO:0000313" key="17">
    <source>
        <dbReference type="Proteomes" id="UP001190640"/>
    </source>
</evidence>
<evidence type="ECO:0000256" key="4">
    <source>
        <dbReference type="ARBA" id="ARBA00022722"/>
    </source>
</evidence>
<dbReference type="GO" id="GO:0003677">
    <property type="term" value="F:DNA binding"/>
    <property type="evidence" value="ECO:0007669"/>
    <property type="project" value="UniProtKB-UniRule"/>
</dbReference>
<dbReference type="Pfam" id="PF14716">
    <property type="entry name" value="HHH_8"/>
    <property type="match status" value="1"/>
</dbReference>
<dbReference type="SMART" id="SM00891">
    <property type="entry name" value="ERCC4"/>
    <property type="match status" value="1"/>
</dbReference>
<sequence>MPKPPRECPNPLFKRWLQEWHDQAAERGRFRLQRAYERALSSLHKYPLPLCSGREARILQYFGEHICRQLDEQLEKHRCVQDELVSPTTSGRGQEDGDPSSNKGALSASDDPVLLSAPCSTKSDQLQGQHLKKSKPATQRRARGYFPAQRSGAYAVLVALYQDSTSPHTRGYLTKSELQQAAQPLCDKSFFLAGPGSKITAWSAVSTLIRKELVLKTNIPARYSLTEAGLALAKELLALGKPPLSLDNDLTLPAAGPAEPVLVSEGDDGQHSDQDVSSEENFEEPRGKGFKPQFALHPGQFDIILCVDFIETTGGPTSRKRDLVHELERNSVPFSIRKLHVGDFLWVARERHSLAAGPLQPLTARELVLDYVVERKRMPDLCGSIIDGRFREQKFRLRQCGISHPIYLVEDSGSVQHLSLPEKTLQQAITNTQVVDGFFVKRTRDIRESAAYLTIMTRHLTKLYGDKTLLSCTKEELERERPLQPRDDSCMLLNFAEFNEGAVKNKSQTVKEVFARQLMQISGISGEKAAAVLEQYKTPASLLAAYAACKTAPEQEKLLGGVRCGKLQRNLGPALSKILAQLYCTPGPLL</sequence>
<evidence type="ECO:0000313" key="18">
    <source>
        <dbReference type="RefSeq" id="XP_054840956.1"/>
    </source>
</evidence>
<evidence type="ECO:0000256" key="12">
    <source>
        <dbReference type="ARBA" id="ARBA00023242"/>
    </source>
</evidence>
<dbReference type="Pfam" id="PF21136">
    <property type="entry name" value="WHD_MUS81"/>
    <property type="match status" value="1"/>
</dbReference>
<evidence type="ECO:0000256" key="13">
    <source>
        <dbReference type="ARBA" id="ARBA00093541"/>
    </source>
</evidence>
<keyword evidence="11 14" id="KW-0234">DNA repair</keyword>
<dbReference type="GeneID" id="129333370"/>
<dbReference type="FunFam" id="1.10.10.10:FF:000307">
    <property type="entry name" value="Crossover junction endonuclease MUS81"/>
    <property type="match status" value="1"/>
</dbReference>
<dbReference type="Pfam" id="PF02732">
    <property type="entry name" value="ERCC4"/>
    <property type="match status" value="1"/>
</dbReference>
<accession>A0AA97JPT6</accession>
<proteinExistence type="inferred from homology"/>
<evidence type="ECO:0000256" key="11">
    <source>
        <dbReference type="ARBA" id="ARBA00023204"/>
    </source>
</evidence>
<evidence type="ECO:0000256" key="2">
    <source>
        <dbReference type="ARBA" id="ARBA00004604"/>
    </source>
</evidence>
<dbReference type="InterPro" id="IPR010996">
    <property type="entry name" value="HHH_MUS81"/>
</dbReference>
<evidence type="ECO:0000256" key="10">
    <source>
        <dbReference type="ARBA" id="ARBA00023172"/>
    </source>
</evidence>
<dbReference type="GO" id="GO:0031297">
    <property type="term" value="P:replication fork processing"/>
    <property type="evidence" value="ECO:0007669"/>
    <property type="project" value="UniProtKB-ARBA"/>
</dbReference>
<evidence type="ECO:0000256" key="3">
    <source>
        <dbReference type="ARBA" id="ARBA00010015"/>
    </source>
</evidence>
<dbReference type="FunFam" id="1.10.150.670:FF:000001">
    <property type="entry name" value="Crossover junction endonuclease MUS81"/>
    <property type="match status" value="1"/>
</dbReference>
<evidence type="ECO:0000256" key="5">
    <source>
        <dbReference type="ARBA" id="ARBA00022723"/>
    </source>
</evidence>
<dbReference type="RefSeq" id="XP_054840956.1">
    <property type="nucleotide sequence ID" value="XM_054984981.1"/>
</dbReference>
<dbReference type="GO" id="GO:0000712">
    <property type="term" value="P:resolution of meiotic recombination intermediates"/>
    <property type="evidence" value="ECO:0007669"/>
    <property type="project" value="TreeGrafter"/>
</dbReference>
<keyword evidence="17" id="KW-1185">Reference proteome</keyword>
<keyword evidence="12 14" id="KW-0539">Nucleus</keyword>
<feature type="domain" description="ERCC4" evidence="16">
    <location>
        <begin position="304"/>
        <end position="413"/>
    </location>
</feature>
<keyword evidence="6 14" id="KW-0255">Endonuclease</keyword>
<dbReference type="GO" id="GO:0046872">
    <property type="term" value="F:metal ion binding"/>
    <property type="evidence" value="ECO:0007669"/>
    <property type="project" value="UniProtKB-UniRule"/>
</dbReference>
<dbReference type="EC" id="3.1.22.-" evidence="14"/>
<dbReference type="PANTHER" id="PTHR13451:SF0">
    <property type="entry name" value="CROSSOVER JUNCTION ENDONUCLEASE MUS81"/>
    <property type="match status" value="1"/>
</dbReference>
<comment type="subcellular location">
    <subcellularLocation>
        <location evidence="2">Nucleus</location>
        <location evidence="2">Nucleolus</location>
    </subcellularLocation>
</comment>
<dbReference type="Gene3D" id="1.10.10.10">
    <property type="entry name" value="Winged helix-like DNA-binding domain superfamily/Winged helix DNA-binding domain"/>
    <property type="match status" value="1"/>
</dbReference>
<dbReference type="InterPro" id="IPR047416">
    <property type="entry name" value="XPF_nuclease_Mus81"/>
</dbReference>
<keyword evidence="9 14" id="KW-0460">Magnesium</keyword>
<feature type="region of interest" description="Disordered" evidence="15">
    <location>
        <begin position="85"/>
        <end position="141"/>
    </location>
</feature>
<name>A0AA97JPT6_EUBMA</name>
<dbReference type="CDD" id="cd21036">
    <property type="entry name" value="WH_MUS81"/>
    <property type="match status" value="1"/>
</dbReference>
<dbReference type="InterPro" id="IPR006166">
    <property type="entry name" value="ERCC4_domain"/>
</dbReference>
<keyword evidence="7 14" id="KW-0227">DNA damage</keyword>
<dbReference type="Gene3D" id="1.10.150.670">
    <property type="entry name" value="Crossover junction endonuclease EME1, DNA-binding domain"/>
    <property type="match status" value="1"/>
</dbReference>
<reference evidence="18" key="1">
    <citation type="submission" date="2025-08" db="UniProtKB">
        <authorList>
            <consortium name="RefSeq"/>
        </authorList>
    </citation>
    <scope>IDENTIFICATION</scope>
    <source>
        <tissue evidence="18">Blood</tissue>
    </source>
</reference>
<dbReference type="FunFam" id="1.10.150.110:FF:000001">
    <property type="entry name" value="Putative Crossover junction endonuclease MUS81"/>
    <property type="match status" value="1"/>
</dbReference>
<evidence type="ECO:0000256" key="1">
    <source>
        <dbReference type="ARBA" id="ARBA00001946"/>
    </source>
</evidence>
<dbReference type="InterPro" id="IPR027421">
    <property type="entry name" value="DNA_pol_lamdba_lyase_dom_sf"/>
</dbReference>
<comment type="similarity">
    <text evidence="3 14">Belongs to the XPF family.</text>
</comment>
<keyword evidence="8 14" id="KW-0378">Hydrolase</keyword>
<comment type="function">
    <text evidence="14">Interacts with EME1 to form a DNA structure-specific endonuclease with substrate preference for branched DNA structures with a 5'-end at the branch nick. Typical substrates include 3'-flap structures, D-loops, replication forks and nicked Holliday junctions. May be required in mitosis for the processing of stalled or collapsed replication fork intermediates. May be required in meiosis for the repair of meiosis-specific double strand breaks subsequent to single-end invasion (SEI).</text>
</comment>
<evidence type="ECO:0000256" key="9">
    <source>
        <dbReference type="ARBA" id="ARBA00022842"/>
    </source>
</evidence>
<comment type="subunit">
    <text evidence="14">Interacts with EME1.</text>
</comment>
<dbReference type="Pfam" id="PF21292">
    <property type="entry name" value="EME1-MUS81_C"/>
    <property type="match status" value="1"/>
</dbReference>
<dbReference type="CDD" id="cd20074">
    <property type="entry name" value="XPF_nuclease_Mus81"/>
    <property type="match status" value="1"/>
</dbReference>